<evidence type="ECO:0000259" key="2">
    <source>
        <dbReference type="Pfam" id="PF13439"/>
    </source>
</evidence>
<dbReference type="EMBL" id="BOPZ01000005">
    <property type="protein sequence ID" value="GIM28310.1"/>
    <property type="molecule type" value="Genomic_DNA"/>
</dbReference>
<name>A0A919RXH8_9CLOT</name>
<organism evidence="3 4">
    <name type="scientific">Clostridium polyendosporum</name>
    <dbReference type="NCBI Taxonomy" id="69208"/>
    <lineage>
        <taxon>Bacteria</taxon>
        <taxon>Bacillati</taxon>
        <taxon>Bacillota</taxon>
        <taxon>Clostridia</taxon>
        <taxon>Eubacteriales</taxon>
        <taxon>Clostridiaceae</taxon>
        <taxon>Clostridium</taxon>
    </lineage>
</organism>
<evidence type="ECO:0000313" key="3">
    <source>
        <dbReference type="EMBL" id="GIM28310.1"/>
    </source>
</evidence>
<dbReference type="GO" id="GO:0016757">
    <property type="term" value="F:glycosyltransferase activity"/>
    <property type="evidence" value="ECO:0007669"/>
    <property type="project" value="InterPro"/>
</dbReference>
<dbReference type="PANTHER" id="PTHR12526">
    <property type="entry name" value="GLYCOSYLTRANSFERASE"/>
    <property type="match status" value="1"/>
</dbReference>
<feature type="domain" description="Glycosyltransferase subfamily 4-like N-terminal" evidence="2">
    <location>
        <begin position="15"/>
        <end position="167"/>
    </location>
</feature>
<dbReference type="SUPFAM" id="SSF53756">
    <property type="entry name" value="UDP-Glycosyltransferase/glycogen phosphorylase"/>
    <property type="match status" value="1"/>
</dbReference>
<evidence type="ECO:0000259" key="1">
    <source>
        <dbReference type="Pfam" id="PF00534"/>
    </source>
</evidence>
<dbReference type="Pfam" id="PF13439">
    <property type="entry name" value="Glyco_transf_4"/>
    <property type="match status" value="1"/>
</dbReference>
<evidence type="ECO:0000313" key="4">
    <source>
        <dbReference type="Proteomes" id="UP000679179"/>
    </source>
</evidence>
<dbReference type="InterPro" id="IPR028098">
    <property type="entry name" value="Glyco_trans_4-like_N"/>
</dbReference>
<feature type="domain" description="Glycosyl transferase family 1" evidence="1">
    <location>
        <begin position="181"/>
        <end position="335"/>
    </location>
</feature>
<sequence>MKICFFVGDVSKKAGTERVTTIIANDMASKNHEVYIMSLANSSESGFPLHESIKVIALKNGSENNKKNFIPLVKEIRKVLKKHKFDVLIEADVILRIFTYPASFGIKTSIISWEHFNFKTNLGTKLRDIARIIAAKKSKFIVTLTETDRDNYLNNLKCKATVKAIQNPLVFYPNQFTTASNKVVLAVGRFHYQKGFDMLVEAWEEVSKKHPDWILRIAGNGELEKQIKDKVREYGISDKVEFLGQIDRVDEQYLNSSIYVMSSRFEGFPMVLLEAMSFGLPVVSFDCETGPRDIVNDGIDGILVKPNDIQGLASSICKLIEDESLRKEMSVNAKSNIKRFSKENIIFKWDEVLNSIEKTK</sequence>
<proteinExistence type="predicted"/>
<dbReference type="CDD" id="cd03820">
    <property type="entry name" value="GT4_AmsD-like"/>
    <property type="match status" value="1"/>
</dbReference>
<gene>
    <name evidence="3" type="ORF">CPJCM30710_09760</name>
</gene>
<dbReference type="PANTHER" id="PTHR12526:SF630">
    <property type="entry name" value="GLYCOSYLTRANSFERASE"/>
    <property type="match status" value="1"/>
</dbReference>
<accession>A0A919RXH8</accession>
<protein>
    <submittedName>
        <fullName evidence="3">Glycosyltransferase</fullName>
    </submittedName>
</protein>
<dbReference type="Gene3D" id="3.40.50.2000">
    <property type="entry name" value="Glycogen Phosphorylase B"/>
    <property type="match status" value="2"/>
</dbReference>
<dbReference type="Proteomes" id="UP000679179">
    <property type="component" value="Unassembled WGS sequence"/>
</dbReference>
<comment type="caution">
    <text evidence="3">The sequence shown here is derived from an EMBL/GenBank/DDBJ whole genome shotgun (WGS) entry which is preliminary data.</text>
</comment>
<dbReference type="RefSeq" id="WP_212903043.1">
    <property type="nucleotide sequence ID" value="NZ_BOPZ01000005.1"/>
</dbReference>
<dbReference type="Pfam" id="PF00534">
    <property type="entry name" value="Glycos_transf_1"/>
    <property type="match status" value="1"/>
</dbReference>
<reference evidence="3" key="1">
    <citation type="submission" date="2021-03" db="EMBL/GenBank/DDBJ databases">
        <title>Taxonomic study of Clostridium polyendosporum from meadow-gley soil under rice.</title>
        <authorList>
            <person name="Kobayashi H."/>
            <person name="Tanizawa Y."/>
            <person name="Yagura M."/>
        </authorList>
    </citation>
    <scope>NUCLEOTIDE SEQUENCE</scope>
    <source>
        <strain evidence="3">JCM 30710</strain>
    </source>
</reference>
<keyword evidence="4" id="KW-1185">Reference proteome</keyword>
<dbReference type="AlphaFoldDB" id="A0A919RXH8"/>
<dbReference type="InterPro" id="IPR001296">
    <property type="entry name" value="Glyco_trans_1"/>
</dbReference>